<dbReference type="EMBL" id="JAMGSI010000002">
    <property type="protein sequence ID" value="MCL6657505.1"/>
    <property type="molecule type" value="Genomic_DNA"/>
</dbReference>
<organism evidence="1 2">
    <name type="scientific">Akkermansia massiliensis</name>
    <dbReference type="NCBI Taxonomy" id="2927224"/>
    <lineage>
        <taxon>Bacteria</taxon>
        <taxon>Pseudomonadati</taxon>
        <taxon>Verrucomicrobiota</taxon>
        <taxon>Verrucomicrobiia</taxon>
        <taxon>Verrucomicrobiales</taxon>
        <taxon>Akkermansiaceae</taxon>
        <taxon>Akkermansia</taxon>
    </lineage>
</organism>
<dbReference type="GeneID" id="84024058"/>
<gene>
    <name evidence="1" type="ORF">M8N44_09295</name>
</gene>
<evidence type="ECO:0000313" key="2">
    <source>
        <dbReference type="Proteomes" id="UP001202031"/>
    </source>
</evidence>
<evidence type="ECO:0000313" key="1">
    <source>
        <dbReference type="EMBL" id="MCL6657505.1"/>
    </source>
</evidence>
<accession>A0ABT0R9C0</accession>
<dbReference type="Proteomes" id="UP001202031">
    <property type="component" value="Unassembled WGS sequence"/>
</dbReference>
<keyword evidence="2" id="KW-1185">Reference proteome</keyword>
<proteinExistence type="predicted"/>
<name>A0ABT0R9C0_9BACT</name>
<comment type="caution">
    <text evidence="1">The sequence shown here is derived from an EMBL/GenBank/DDBJ whole genome shotgun (WGS) entry which is preliminary data.</text>
</comment>
<dbReference type="RefSeq" id="WP_146018274.1">
    <property type="nucleotide sequence ID" value="NZ_CP029701.1"/>
</dbReference>
<reference evidence="1 2" key="1">
    <citation type="submission" date="2022-03" db="EMBL/GenBank/DDBJ databases">
        <title>Taxonomic description of new species and reclassification of some bacterial strains.</title>
        <authorList>
            <person name="Ndongo S."/>
        </authorList>
    </citation>
    <scope>NUCLEOTIDE SEQUENCE [LARGE SCALE GENOMIC DNA]</scope>
    <source>
        <strain evidence="1 2">Marseille-P6666</strain>
    </source>
</reference>
<sequence>MARRRAAKKKSSSSSTPMLMAGAAVLVLAVIVGFVVFRAREKPQAGSDIPLDILAANASQLSNNNYALDGTVIDRFPRGESELISFLYRDASGREYIIPVCVSAEARNGLNINRDQQYRIEFRVEDVNPKVRGVCVATSIQPK</sequence>
<protein>
    <submittedName>
        <fullName evidence="1">Uncharacterized protein</fullName>
    </submittedName>
</protein>